<proteinExistence type="inferred from homology"/>
<dbReference type="GO" id="GO:0004139">
    <property type="term" value="F:deoxyribose-phosphate aldolase activity"/>
    <property type="evidence" value="ECO:0007669"/>
    <property type="project" value="UniProtKB-EC"/>
</dbReference>
<comment type="catalytic activity">
    <reaction evidence="7">
        <text>2-deoxy-D-ribose 5-phosphate = D-glyceraldehyde 3-phosphate + acetaldehyde</text>
        <dbReference type="Rhea" id="RHEA:12821"/>
        <dbReference type="ChEBI" id="CHEBI:15343"/>
        <dbReference type="ChEBI" id="CHEBI:59776"/>
        <dbReference type="ChEBI" id="CHEBI:62877"/>
        <dbReference type="EC" id="4.1.2.4"/>
    </reaction>
</comment>
<evidence type="ECO:0000256" key="1">
    <source>
        <dbReference type="ARBA" id="ARBA00010936"/>
    </source>
</evidence>
<dbReference type="InterPro" id="IPR013785">
    <property type="entry name" value="Aldolase_TIM"/>
</dbReference>
<dbReference type="GO" id="GO:0046386">
    <property type="term" value="P:deoxyribose phosphate catabolic process"/>
    <property type="evidence" value="ECO:0007669"/>
    <property type="project" value="UniProtKB-UniPathway"/>
</dbReference>
<dbReference type="Proteomes" id="UP000053664">
    <property type="component" value="Unassembled WGS sequence"/>
</dbReference>
<dbReference type="eggNOG" id="KOG3981">
    <property type="taxonomic scope" value="Eukaryota"/>
</dbReference>
<dbReference type="InterPro" id="IPR028581">
    <property type="entry name" value="DeoC_typeI"/>
</dbReference>
<dbReference type="GO" id="GO:0005737">
    <property type="term" value="C:cytoplasm"/>
    <property type="evidence" value="ECO:0007669"/>
    <property type="project" value="InterPro"/>
</dbReference>
<evidence type="ECO:0000256" key="5">
    <source>
        <dbReference type="ARBA" id="ARBA00023270"/>
    </source>
</evidence>
<feature type="active site" description="Proton donor/acceptor" evidence="8">
    <location>
        <position position="225"/>
    </location>
</feature>
<evidence type="ECO:0000256" key="8">
    <source>
        <dbReference type="PIRSR" id="PIRSR001357-50"/>
    </source>
</evidence>
<keyword evidence="4" id="KW-0456">Lyase</keyword>
<dbReference type="RefSeq" id="XP_007878680.1">
    <property type="nucleotide sequence ID" value="XM_007880489.1"/>
</dbReference>
<evidence type="ECO:0000313" key="9">
    <source>
        <dbReference type="EMBL" id="EPQ29758.1"/>
    </source>
</evidence>
<dbReference type="PIRSF" id="PIRSF001357">
    <property type="entry name" value="DeoC"/>
    <property type="match status" value="1"/>
</dbReference>
<dbReference type="NCBIfam" id="TIGR00126">
    <property type="entry name" value="deoC"/>
    <property type="match status" value="1"/>
</dbReference>
<dbReference type="AlphaFoldDB" id="A0A061HAW3"/>
<name>A0A061HAW3_9BASI</name>
<dbReference type="UniPathway" id="UPA00002">
    <property type="reaction ID" value="UER00468"/>
</dbReference>
<comment type="similarity">
    <text evidence="1">Belongs to the DeoC/FbaB aldolase family. DeoC type 1 subfamily.</text>
</comment>
<dbReference type="Gene3D" id="3.20.20.70">
    <property type="entry name" value="Aldolase class I"/>
    <property type="match status" value="1"/>
</dbReference>
<dbReference type="InterPro" id="IPR011343">
    <property type="entry name" value="DeoC"/>
</dbReference>
<evidence type="ECO:0000313" key="10">
    <source>
        <dbReference type="Proteomes" id="UP000053664"/>
    </source>
</evidence>
<accession>A0A061HAW3</accession>
<organism evidence="9 10">
    <name type="scientific">Pseudozyma flocculosa PF-1</name>
    <dbReference type="NCBI Taxonomy" id="1277687"/>
    <lineage>
        <taxon>Eukaryota</taxon>
        <taxon>Fungi</taxon>
        <taxon>Dikarya</taxon>
        <taxon>Basidiomycota</taxon>
        <taxon>Ustilaginomycotina</taxon>
        <taxon>Ustilaginomycetes</taxon>
        <taxon>Ustilaginales</taxon>
        <taxon>Ustilaginaceae</taxon>
        <taxon>Pseudozyma</taxon>
    </lineage>
</organism>
<gene>
    <name evidence="9" type="ORF">PFL1_02977</name>
</gene>
<dbReference type="SUPFAM" id="SSF51569">
    <property type="entry name" value="Aldolase"/>
    <property type="match status" value="1"/>
</dbReference>
<feature type="active site" description="Schiff-base intermediate with acetaldehyde" evidence="8">
    <location>
        <position position="189"/>
    </location>
</feature>
<dbReference type="CDD" id="cd00959">
    <property type="entry name" value="DeoC"/>
    <property type="match status" value="1"/>
</dbReference>
<evidence type="ECO:0000256" key="2">
    <source>
        <dbReference type="ARBA" id="ARBA00012515"/>
    </source>
</evidence>
<dbReference type="InterPro" id="IPR002915">
    <property type="entry name" value="DeoC/FbaB/LacD_aldolase"/>
</dbReference>
<dbReference type="GO" id="GO:0016052">
    <property type="term" value="P:carbohydrate catabolic process"/>
    <property type="evidence" value="ECO:0007669"/>
    <property type="project" value="TreeGrafter"/>
</dbReference>
<sequence length="271" mass="27649">MSHTNASLGSAISSLVTSLTASPLPAIEPTPTLPTSPAELAKLIDHTLLAPASTLDQIRAVCAEAKQHGTATVCVNSSLIPTVAAQLDGSGVKPIAVVGFPFGAANTQAKVAETQQAVRDGANEIDMVQNIGLLKSGEYLAVLSDIQAVVGAAAPSAIVKVIIETSLLTRDEIIASTYLTCLGGAAFVKTSTGYGGGGAKEDDVRLMHAIAHLDGAPWNGNVKVKASGGIRSLDVVQRMVQNGAERVGASGTKAILDEAMGNKPEAPKSDY</sequence>
<dbReference type="EMBL" id="KE361630">
    <property type="protein sequence ID" value="EPQ29758.1"/>
    <property type="molecule type" value="Genomic_DNA"/>
</dbReference>
<dbReference type="KEGG" id="pfp:PFL1_02977"/>
<evidence type="ECO:0000256" key="3">
    <source>
        <dbReference type="ARBA" id="ARBA00022490"/>
    </source>
</evidence>
<dbReference type="FunFam" id="3.20.20.70:FF:000044">
    <property type="entry name" value="Deoxyribose-phosphate aldolase"/>
    <property type="match status" value="1"/>
</dbReference>
<dbReference type="SMART" id="SM01133">
    <property type="entry name" value="DeoC"/>
    <property type="match status" value="1"/>
</dbReference>
<evidence type="ECO:0000256" key="6">
    <source>
        <dbReference type="ARBA" id="ARBA00032755"/>
    </source>
</evidence>
<dbReference type="GO" id="GO:0009264">
    <property type="term" value="P:deoxyribonucleotide catabolic process"/>
    <property type="evidence" value="ECO:0007669"/>
    <property type="project" value="InterPro"/>
</dbReference>
<dbReference type="PANTHER" id="PTHR10889:SF1">
    <property type="entry name" value="DEOXYRIBOSE-PHOSPHATE ALDOLASE"/>
    <property type="match status" value="1"/>
</dbReference>
<dbReference type="Pfam" id="PF01791">
    <property type="entry name" value="DeoC"/>
    <property type="match status" value="1"/>
</dbReference>
<dbReference type="OrthoDB" id="70823at2759"/>
<keyword evidence="3" id="KW-0963">Cytoplasm</keyword>
<dbReference type="EC" id="4.1.2.4" evidence="2"/>
<keyword evidence="5 8" id="KW-0704">Schiff base</keyword>
<dbReference type="HAMAP" id="MF_00114">
    <property type="entry name" value="DeoC_type1"/>
    <property type="match status" value="1"/>
</dbReference>
<evidence type="ECO:0000256" key="7">
    <source>
        <dbReference type="ARBA" id="ARBA00048791"/>
    </source>
</evidence>
<evidence type="ECO:0000256" key="4">
    <source>
        <dbReference type="ARBA" id="ARBA00023239"/>
    </source>
</evidence>
<protein>
    <recommendedName>
        <fullName evidence="2">deoxyribose-phosphate aldolase</fullName>
        <ecNumber evidence="2">4.1.2.4</ecNumber>
    </recommendedName>
    <alternativeName>
        <fullName evidence="6">2-deoxy-D-ribose 5-phosphate aldolase</fullName>
    </alternativeName>
</protein>
<dbReference type="PANTHER" id="PTHR10889">
    <property type="entry name" value="DEOXYRIBOSE-PHOSPHATE ALDOLASE"/>
    <property type="match status" value="1"/>
</dbReference>
<dbReference type="GeneID" id="19317089"/>
<reference evidence="9 10" key="1">
    <citation type="journal article" date="2013" name="Plant Cell">
        <title>The transition from a phytopathogenic smut ancestor to an anamorphic biocontrol agent deciphered by comparative whole-genome analysis.</title>
        <authorList>
            <person name="Lefebvre F."/>
            <person name="Joly D.L."/>
            <person name="Labbe C."/>
            <person name="Teichmann B."/>
            <person name="Linning R."/>
            <person name="Belzile F."/>
            <person name="Bakkeren G."/>
            <person name="Belanger R.R."/>
        </authorList>
    </citation>
    <scope>NUCLEOTIDE SEQUENCE [LARGE SCALE GENOMIC DNA]</scope>
    <source>
        <strain evidence="9 10">PF-1</strain>
    </source>
</reference>
<dbReference type="HOGENOM" id="CLU_053595_0_1_1"/>